<dbReference type="InterPro" id="IPR051677">
    <property type="entry name" value="AfsR-DnrI-RedD_regulator"/>
</dbReference>
<dbReference type="InterPro" id="IPR011990">
    <property type="entry name" value="TPR-like_helical_dom_sf"/>
</dbReference>
<dbReference type="SUPFAM" id="SSF48452">
    <property type="entry name" value="TPR-like"/>
    <property type="match status" value="2"/>
</dbReference>
<keyword evidence="3" id="KW-1185">Reference proteome</keyword>
<organism evidence="2 3">
    <name type="scientific">Tistlia consotensis USBA 355</name>
    <dbReference type="NCBI Taxonomy" id="560819"/>
    <lineage>
        <taxon>Bacteria</taxon>
        <taxon>Pseudomonadati</taxon>
        <taxon>Pseudomonadota</taxon>
        <taxon>Alphaproteobacteria</taxon>
        <taxon>Rhodospirillales</taxon>
        <taxon>Rhodovibrionaceae</taxon>
        <taxon>Tistlia</taxon>
    </lineage>
</organism>
<dbReference type="InterPro" id="IPR005158">
    <property type="entry name" value="BTAD"/>
</dbReference>
<proteinExistence type="predicted"/>
<reference evidence="2 3" key="1">
    <citation type="submission" date="2017-04" db="EMBL/GenBank/DDBJ databases">
        <authorList>
            <person name="Afonso C.L."/>
            <person name="Miller P.J."/>
            <person name="Scott M.A."/>
            <person name="Spackman E."/>
            <person name="Goraichik I."/>
            <person name="Dimitrov K.M."/>
            <person name="Suarez D.L."/>
            <person name="Swayne D.E."/>
        </authorList>
    </citation>
    <scope>NUCLEOTIDE SEQUENCE [LARGE SCALE GENOMIC DNA]</scope>
    <source>
        <strain evidence="2 3">USBA 355</strain>
    </source>
</reference>
<sequence>MSSTIRLLGEPVILDRDGLLRPVRGHQAWALLARVLLARRPLDRRSLAAELFPETADPLGSLRWCLASLRQALDSSDSLRGDPLEPNLCPGIHVDVWHLDRDDFDIEQAGALLGTFAPRCSPEFSTWLLIERERIAAIVDARVRQDTIRALAVEDYERAIRLAELGVRREPLTEAAHILLTKSLALAGRQKAALAHVAVTEELFLEELGERPSPDLRAAARQPVMASPSGISTAAYVQSMLRSGLAALAAGVVDVGIEQLRRALRDAERTGDGHLTAMTKMELGTAMVHACRGHDGEAAILLQQAMTLARGAGRVAIASSALRELGYVEALAGQRLAADGYLAAAAEIARGDESLAGIRAFQGFNLIGRGDHDGGLRRLEQALGHARAAGNRRNQCWALAIGAWGLLRAGRLAEAEGWIAGALVLVEAEHWIAFRPWAIAVAGEIRLRRGADPAALRPGLEEAFALACQLDDTSWEAACAKVIGLTYAETGEMQRAQLWLSDALKRSTRNTKRPTTVQVEVLQSKVEVCLRQDDFVAAEALAREWIAVAARMQMDAHVARAAEVIAQIRPPLEAVQGARRPQAYA</sequence>
<accession>A0A1Y6C3H3</accession>
<dbReference type="PANTHER" id="PTHR35807">
    <property type="entry name" value="TRANSCRIPTIONAL REGULATOR REDD-RELATED"/>
    <property type="match status" value="1"/>
</dbReference>
<dbReference type="RefSeq" id="WP_085123956.1">
    <property type="nucleotide sequence ID" value="NZ_FWZX01000014.1"/>
</dbReference>
<keyword evidence="2" id="KW-0238">DNA-binding</keyword>
<dbReference type="Gene3D" id="1.25.40.10">
    <property type="entry name" value="Tetratricopeptide repeat domain"/>
    <property type="match status" value="2"/>
</dbReference>
<dbReference type="Proteomes" id="UP000192917">
    <property type="component" value="Unassembled WGS sequence"/>
</dbReference>
<name>A0A1Y6C3H3_9PROT</name>
<dbReference type="STRING" id="560819.SAMN05428998_114133"/>
<dbReference type="GO" id="GO:0003677">
    <property type="term" value="F:DNA binding"/>
    <property type="evidence" value="ECO:0007669"/>
    <property type="project" value="UniProtKB-KW"/>
</dbReference>
<gene>
    <name evidence="2" type="ORF">SAMN05428998_114133</name>
</gene>
<dbReference type="AlphaFoldDB" id="A0A1Y6C3H3"/>
<dbReference type="EMBL" id="FWZX01000014">
    <property type="protein sequence ID" value="SMF41908.1"/>
    <property type="molecule type" value="Genomic_DNA"/>
</dbReference>
<protein>
    <submittedName>
        <fullName evidence="2">DNA-binding transcriptional activator of the SARP family</fullName>
    </submittedName>
</protein>
<feature type="domain" description="Bacterial transcriptional activator" evidence="1">
    <location>
        <begin position="94"/>
        <end position="224"/>
    </location>
</feature>
<evidence type="ECO:0000259" key="1">
    <source>
        <dbReference type="SMART" id="SM01043"/>
    </source>
</evidence>
<evidence type="ECO:0000313" key="3">
    <source>
        <dbReference type="Proteomes" id="UP000192917"/>
    </source>
</evidence>
<dbReference type="SMART" id="SM01043">
    <property type="entry name" value="BTAD"/>
    <property type="match status" value="1"/>
</dbReference>
<dbReference type="Pfam" id="PF03704">
    <property type="entry name" value="BTAD"/>
    <property type="match status" value="1"/>
</dbReference>
<evidence type="ECO:0000313" key="2">
    <source>
        <dbReference type="EMBL" id="SMF41908.1"/>
    </source>
</evidence>